<dbReference type="EMBL" id="KV454012">
    <property type="protein sequence ID" value="ODV97292.1"/>
    <property type="molecule type" value="Genomic_DNA"/>
</dbReference>
<feature type="non-terminal residue" evidence="1">
    <location>
        <position position="1"/>
    </location>
</feature>
<evidence type="ECO:0000313" key="2">
    <source>
        <dbReference type="Proteomes" id="UP000094236"/>
    </source>
</evidence>
<feature type="non-terminal residue" evidence="1">
    <location>
        <position position="333"/>
    </location>
</feature>
<evidence type="ECO:0000313" key="1">
    <source>
        <dbReference type="EMBL" id="ODV97292.1"/>
    </source>
</evidence>
<name>A0A1E4TZW0_PACTA</name>
<dbReference type="OrthoDB" id="1658288at2759"/>
<dbReference type="SUPFAM" id="SSF81901">
    <property type="entry name" value="HCP-like"/>
    <property type="match status" value="1"/>
</dbReference>
<accession>A0A1E4TZW0</accession>
<dbReference type="InterPro" id="IPR011990">
    <property type="entry name" value="TPR-like_helical_dom_sf"/>
</dbReference>
<dbReference type="Proteomes" id="UP000094236">
    <property type="component" value="Unassembled WGS sequence"/>
</dbReference>
<sequence>PPPLLEILPAKKHLQKLLFDFDSRLNYQKYLPILQSIYEKEPSILNILNAKKVKGSDLMIFRNILKEIRYKTHTKNKHLILLENSLIEYAAELGDNNAVAILAFDCIKKPDEWETGEVDRAKKLIRDLLLLKHPLTLKLSGDYEYEKNNDYNKAIDFYQDFLKIENNTYLASQVFQTLGILNFKLSNLNLAEHYLQKSIKFSTLDKISHAYYYLGVIHEDDPKLSRYYFEMSASQGFKESFKSLGFLELNYFQNINKAMEWFKLGVELGDISCLVGIFDCYMKLKDYDKALKIVTQLKSSPNTNNGDANANANANSELNTFFIARKESINNLN</sequence>
<reference evidence="2" key="1">
    <citation type="submission" date="2016-05" db="EMBL/GenBank/DDBJ databases">
        <title>Comparative genomics of biotechnologically important yeasts.</title>
        <authorList>
            <consortium name="DOE Joint Genome Institute"/>
            <person name="Riley R."/>
            <person name="Haridas S."/>
            <person name="Wolfe K.H."/>
            <person name="Lopes M.R."/>
            <person name="Hittinger C.T."/>
            <person name="Goker M."/>
            <person name="Salamov A."/>
            <person name="Wisecaver J."/>
            <person name="Long T.M."/>
            <person name="Aerts A.L."/>
            <person name="Barry K."/>
            <person name="Choi C."/>
            <person name="Clum A."/>
            <person name="Coughlan A.Y."/>
            <person name="Deshpande S."/>
            <person name="Douglass A.P."/>
            <person name="Hanson S.J."/>
            <person name="Klenk H.-P."/>
            <person name="Labutti K."/>
            <person name="Lapidus A."/>
            <person name="Lindquist E."/>
            <person name="Lipzen A."/>
            <person name="Meier-Kolthoff J.P."/>
            <person name="Ohm R.A."/>
            <person name="Otillar R.P."/>
            <person name="Pangilinan J."/>
            <person name="Peng Y."/>
            <person name="Rokas A."/>
            <person name="Rosa C.A."/>
            <person name="Scheuner C."/>
            <person name="Sibirny A.A."/>
            <person name="Slot J.C."/>
            <person name="Stielow J.B."/>
            <person name="Sun H."/>
            <person name="Kurtzman C.P."/>
            <person name="Blackwell M."/>
            <person name="Grigoriev I.V."/>
            <person name="Jeffries T.W."/>
        </authorList>
    </citation>
    <scope>NUCLEOTIDE SEQUENCE [LARGE SCALE GENOMIC DNA]</scope>
    <source>
        <strain evidence="2">NRRL Y-2460</strain>
    </source>
</reference>
<protein>
    <submittedName>
        <fullName evidence="1">Uncharacterized protein</fullName>
    </submittedName>
</protein>
<dbReference type="STRING" id="669874.A0A1E4TZW0"/>
<gene>
    <name evidence="1" type="ORF">PACTADRAFT_29370</name>
</gene>
<organism evidence="1 2">
    <name type="scientific">Pachysolen tannophilus NRRL Y-2460</name>
    <dbReference type="NCBI Taxonomy" id="669874"/>
    <lineage>
        <taxon>Eukaryota</taxon>
        <taxon>Fungi</taxon>
        <taxon>Dikarya</taxon>
        <taxon>Ascomycota</taxon>
        <taxon>Saccharomycotina</taxon>
        <taxon>Pichiomycetes</taxon>
        <taxon>Pachysolenaceae</taxon>
        <taxon>Pachysolen</taxon>
    </lineage>
</organism>
<proteinExistence type="predicted"/>
<dbReference type="AlphaFoldDB" id="A0A1E4TZW0"/>
<keyword evidence="2" id="KW-1185">Reference proteome</keyword>
<dbReference type="Gene3D" id="1.25.40.10">
    <property type="entry name" value="Tetratricopeptide repeat domain"/>
    <property type="match status" value="1"/>
</dbReference>